<dbReference type="EC" id="3.4.21.102" evidence="8"/>
<dbReference type="GO" id="GO:0004252">
    <property type="term" value="F:serine-type endopeptidase activity"/>
    <property type="evidence" value="ECO:0007669"/>
    <property type="project" value="UniProtKB-EC"/>
</dbReference>
<dbReference type="CDD" id="cd07560">
    <property type="entry name" value="Peptidase_S41_CPP"/>
    <property type="match status" value="1"/>
</dbReference>
<dbReference type="InterPro" id="IPR055210">
    <property type="entry name" value="CtpA/B_N"/>
</dbReference>
<dbReference type="GO" id="GO:0006508">
    <property type="term" value="P:proteolysis"/>
    <property type="evidence" value="ECO:0007669"/>
    <property type="project" value="UniProtKB-KW"/>
</dbReference>
<dbReference type="FunFam" id="2.30.42.10:FF:000063">
    <property type="entry name" value="Peptidase, S41 family"/>
    <property type="match status" value="1"/>
</dbReference>
<dbReference type="Gene3D" id="3.90.226.10">
    <property type="entry name" value="2-enoyl-CoA Hydratase, Chain A, domain 1"/>
    <property type="match status" value="1"/>
</dbReference>
<keyword evidence="3 5" id="KW-0378">Hydrolase</keyword>
<dbReference type="Pfam" id="PF22694">
    <property type="entry name" value="CtpB_N-like"/>
    <property type="match status" value="1"/>
</dbReference>
<feature type="domain" description="PDZ" evidence="7">
    <location>
        <begin position="77"/>
        <end position="147"/>
    </location>
</feature>
<evidence type="ECO:0000256" key="1">
    <source>
        <dbReference type="ARBA" id="ARBA00009179"/>
    </source>
</evidence>
<dbReference type="Proteomes" id="UP000064893">
    <property type="component" value="Chromosome"/>
</dbReference>
<dbReference type="Pfam" id="PF03572">
    <property type="entry name" value="Peptidase_S41"/>
    <property type="match status" value="1"/>
</dbReference>
<dbReference type="InterPro" id="IPR036034">
    <property type="entry name" value="PDZ_sf"/>
</dbReference>
<feature type="signal peptide" evidence="6">
    <location>
        <begin position="1"/>
        <end position="19"/>
    </location>
</feature>
<evidence type="ECO:0000256" key="3">
    <source>
        <dbReference type="ARBA" id="ARBA00022801"/>
    </source>
</evidence>
<dbReference type="NCBIfam" id="TIGR00225">
    <property type="entry name" value="prc"/>
    <property type="match status" value="1"/>
</dbReference>
<dbReference type="CDD" id="cd06782">
    <property type="entry name" value="cpPDZ_CPP-like"/>
    <property type="match status" value="1"/>
</dbReference>
<dbReference type="SUPFAM" id="SSF52096">
    <property type="entry name" value="ClpP/crotonase"/>
    <property type="match status" value="1"/>
</dbReference>
<dbReference type="InterPro" id="IPR001478">
    <property type="entry name" value="PDZ"/>
</dbReference>
<keyword evidence="2 5" id="KW-0645">Protease</keyword>
<feature type="chain" id="PRO_5006599199" evidence="6">
    <location>
        <begin position="20"/>
        <end position="534"/>
    </location>
</feature>
<gene>
    <name evidence="8" type="primary">ctpB_2</name>
    <name evidence="8" type="ORF">L21SP5_00980</name>
</gene>
<dbReference type="KEGG" id="blq:L21SP5_00980"/>
<dbReference type="AlphaFoldDB" id="A0A0S2HX87"/>
<dbReference type="InterPro" id="IPR029045">
    <property type="entry name" value="ClpP/crotonase-like_dom_sf"/>
</dbReference>
<dbReference type="GO" id="GO:0007165">
    <property type="term" value="P:signal transduction"/>
    <property type="evidence" value="ECO:0007669"/>
    <property type="project" value="TreeGrafter"/>
</dbReference>
<dbReference type="PANTHER" id="PTHR32060:SF30">
    <property type="entry name" value="CARBOXY-TERMINAL PROCESSING PROTEASE CTPA"/>
    <property type="match status" value="1"/>
</dbReference>
<dbReference type="InterPro" id="IPR004447">
    <property type="entry name" value="Peptidase_S41A"/>
</dbReference>
<dbReference type="SMART" id="SM00228">
    <property type="entry name" value="PDZ"/>
    <property type="match status" value="1"/>
</dbReference>
<keyword evidence="9" id="KW-1185">Reference proteome</keyword>
<dbReference type="RefSeq" id="WP_057952172.1">
    <property type="nucleotide sequence ID" value="NZ_CP013118.1"/>
</dbReference>
<dbReference type="EMBL" id="CP013118">
    <property type="protein sequence ID" value="ALO14647.1"/>
    <property type="molecule type" value="Genomic_DNA"/>
</dbReference>
<dbReference type="STRING" id="1307839.L21SP5_00980"/>
<reference evidence="8 9" key="1">
    <citation type="submission" date="2015-11" db="EMBL/GenBank/DDBJ databases">
        <title>Description and complete genome sequence of a novel strain predominating in hypersaline microbial mats and representing a new family of the Bacteriodetes phylum.</title>
        <authorList>
            <person name="Spring S."/>
            <person name="Bunk B."/>
            <person name="Sproer C."/>
            <person name="Klenk H.-P."/>
        </authorList>
    </citation>
    <scope>NUCLEOTIDE SEQUENCE [LARGE SCALE GENOMIC DNA]</scope>
    <source>
        <strain evidence="8 9">L21-Spi-D4</strain>
    </source>
</reference>
<evidence type="ECO:0000259" key="7">
    <source>
        <dbReference type="PROSITE" id="PS50106"/>
    </source>
</evidence>
<dbReference type="SMART" id="SM00245">
    <property type="entry name" value="TSPc"/>
    <property type="match status" value="1"/>
</dbReference>
<dbReference type="Pfam" id="PF17820">
    <property type="entry name" value="PDZ_6"/>
    <property type="match status" value="1"/>
</dbReference>
<protein>
    <submittedName>
        <fullName evidence="8">Carboxy-terminal processing protease CtpB</fullName>
        <ecNumber evidence="8">3.4.21.102</ecNumber>
    </submittedName>
</protein>
<evidence type="ECO:0000256" key="2">
    <source>
        <dbReference type="ARBA" id="ARBA00022670"/>
    </source>
</evidence>
<dbReference type="PATRIC" id="fig|1307839.3.peg.1039"/>
<organism evidence="8 9">
    <name type="scientific">Salinivirga cyanobacteriivorans</name>
    <dbReference type="NCBI Taxonomy" id="1307839"/>
    <lineage>
        <taxon>Bacteria</taxon>
        <taxon>Pseudomonadati</taxon>
        <taxon>Bacteroidota</taxon>
        <taxon>Bacteroidia</taxon>
        <taxon>Bacteroidales</taxon>
        <taxon>Salinivirgaceae</taxon>
        <taxon>Salinivirga</taxon>
    </lineage>
</organism>
<dbReference type="PROSITE" id="PS50106">
    <property type="entry name" value="PDZ"/>
    <property type="match status" value="1"/>
</dbReference>
<dbReference type="PANTHER" id="PTHR32060">
    <property type="entry name" value="TAIL-SPECIFIC PROTEASE"/>
    <property type="match status" value="1"/>
</dbReference>
<name>A0A0S2HX87_9BACT</name>
<sequence precursor="true">MKIKTAILLTLALTLLALAPIKAQLFDDEIYKFARSFNIIDKYYVDSVDRSDLAETAIIKMLEDLDPHSIYISKEDLKKMNEPLEGSFDGIGIQFNILRDTLLVVATITGGPSEKVGLMAGDQIIKVDGENIAGVGLSNSDVFDLLRGKRGTKVEVTIRRRGVQKPLDFTITRGKIPINSLDAAYKINKKTVYIKLNRFSATTMNEYHEHLEQLGMQSIENIVLDLTNNGGGYLKTAIDLADEFLKDDDLIVYTEGLKTKREDYSATSGGEFKEGKVVIMIDEGSASASEIVSGAVQDWDRGIIVGRRSFGKGLVQKPFGLPDGSAMRLTVARYHTPTGRVIQKPYDNGVKDYHRDILKRYEGGEFMHKDSIDFPDSLQYKTLRKQRTVFGGGGIMPDIFVPIDTTHYSDYYRDLMRKGIFNQYVLTEINRDRKKLLKKYPDFASFKANYKMPEDLFEGLIAYGKENNTEPTKEEMERSEPAIKQQLKALVARTLYGYHEYFELINPLDPIYKKAVDIISNDQKYNEILQKKNY</sequence>
<evidence type="ECO:0000256" key="6">
    <source>
        <dbReference type="SAM" id="SignalP"/>
    </source>
</evidence>
<accession>A0A0S2HX87</accession>
<keyword evidence="4 5" id="KW-0720">Serine protease</keyword>
<evidence type="ECO:0000256" key="4">
    <source>
        <dbReference type="ARBA" id="ARBA00022825"/>
    </source>
</evidence>
<evidence type="ECO:0000313" key="9">
    <source>
        <dbReference type="Proteomes" id="UP000064893"/>
    </source>
</evidence>
<evidence type="ECO:0000256" key="5">
    <source>
        <dbReference type="RuleBase" id="RU004404"/>
    </source>
</evidence>
<dbReference type="OrthoDB" id="9812068at2"/>
<keyword evidence="6" id="KW-0732">Signal</keyword>
<dbReference type="Gene3D" id="2.30.42.10">
    <property type="match status" value="1"/>
</dbReference>
<comment type="similarity">
    <text evidence="1 5">Belongs to the peptidase S41A family.</text>
</comment>
<dbReference type="GO" id="GO:0030288">
    <property type="term" value="C:outer membrane-bounded periplasmic space"/>
    <property type="evidence" value="ECO:0007669"/>
    <property type="project" value="TreeGrafter"/>
</dbReference>
<dbReference type="InterPro" id="IPR041489">
    <property type="entry name" value="PDZ_6"/>
</dbReference>
<evidence type="ECO:0000313" key="8">
    <source>
        <dbReference type="EMBL" id="ALO14647.1"/>
    </source>
</evidence>
<dbReference type="SUPFAM" id="SSF50156">
    <property type="entry name" value="PDZ domain-like"/>
    <property type="match status" value="1"/>
</dbReference>
<dbReference type="Gene3D" id="3.30.750.44">
    <property type="match status" value="1"/>
</dbReference>
<dbReference type="InterPro" id="IPR005151">
    <property type="entry name" value="Tail-specific_protease"/>
</dbReference>
<proteinExistence type="inferred from homology"/>